<dbReference type="Proteomes" id="UP000254603">
    <property type="component" value="Unassembled WGS sequence"/>
</dbReference>
<dbReference type="AlphaFoldDB" id="A0A378XI79"/>
<sequence length="78" mass="8414">MLKFKLVAVFATAFTLAACTTQAGHDPEGDGCAVSNQRIIQSDAQVGAGSGNFLNRHRVGKQADYERERARRLGCGQF</sequence>
<reference evidence="2 5" key="2">
    <citation type="submission" date="2020-12" db="EMBL/GenBank/DDBJ databases">
        <title>FDA dAtabase for Regulatory Grade micrObial Sequences (FDA-ARGOS): Supporting development and validation of Infectious Disease Dx tests.</title>
        <authorList>
            <person name="Sproer C."/>
            <person name="Gronow S."/>
            <person name="Severitt S."/>
            <person name="Schroder I."/>
            <person name="Tallon L."/>
            <person name="Sadzewicz L."/>
            <person name="Zhao X."/>
            <person name="Boylan J."/>
            <person name="Ott S."/>
            <person name="Bowen H."/>
            <person name="Vavikolanu K."/>
            <person name="Mehta A."/>
            <person name="Aluvathingal J."/>
            <person name="Nadendla S."/>
            <person name="Lowell S."/>
            <person name="Myers T."/>
            <person name="Yan Y."/>
            <person name="Sichtig H."/>
        </authorList>
    </citation>
    <scope>NUCLEOTIDE SEQUENCE [LARGE SCALE GENOMIC DNA]</scope>
    <source>
        <strain evidence="2 5">FDAARGOS_872</strain>
    </source>
</reference>
<dbReference type="RefSeq" id="WP_018573589.1">
    <property type="nucleotide sequence ID" value="NZ_CP065725.1"/>
</dbReference>
<gene>
    <name evidence="2" type="ORF">I6G29_10450</name>
    <name evidence="3" type="ORF">NCTC11997_02153</name>
</gene>
<evidence type="ECO:0000313" key="4">
    <source>
        <dbReference type="Proteomes" id="UP000254603"/>
    </source>
</evidence>
<evidence type="ECO:0000256" key="1">
    <source>
        <dbReference type="SAM" id="SignalP"/>
    </source>
</evidence>
<reference evidence="3 4" key="1">
    <citation type="submission" date="2018-06" db="EMBL/GenBank/DDBJ databases">
        <authorList>
            <consortium name="Pathogen Informatics"/>
            <person name="Doyle S."/>
        </authorList>
    </citation>
    <scope>NUCLEOTIDE SEQUENCE [LARGE SCALE GENOMIC DNA]</scope>
    <source>
        <strain evidence="3 4">NCTC11997</strain>
    </source>
</reference>
<name>A0A378XI79_9BURK</name>
<dbReference type="Proteomes" id="UP000594903">
    <property type="component" value="Chromosome"/>
</dbReference>
<dbReference type="EMBL" id="CP065725">
    <property type="protein sequence ID" value="QPT39561.1"/>
    <property type="molecule type" value="Genomic_DNA"/>
</dbReference>
<evidence type="ECO:0000313" key="3">
    <source>
        <dbReference type="EMBL" id="SUA56688.1"/>
    </source>
</evidence>
<proteinExistence type="predicted"/>
<dbReference type="PROSITE" id="PS51257">
    <property type="entry name" value="PROKAR_LIPOPROTEIN"/>
    <property type="match status" value="1"/>
</dbReference>
<accession>A0A378XI79</accession>
<keyword evidence="5" id="KW-1185">Reference proteome</keyword>
<dbReference type="OrthoDB" id="9954911at2"/>
<dbReference type="STRING" id="1122619.GCA_000373745_00407"/>
<feature type="signal peptide" evidence="1">
    <location>
        <begin position="1"/>
        <end position="23"/>
    </location>
</feature>
<feature type="chain" id="PRO_5016903471" description="Lipoprotein" evidence="1">
    <location>
        <begin position="24"/>
        <end position="78"/>
    </location>
</feature>
<keyword evidence="1" id="KW-0732">Signal</keyword>
<evidence type="ECO:0000313" key="5">
    <source>
        <dbReference type="Proteomes" id="UP000594903"/>
    </source>
</evidence>
<dbReference type="EMBL" id="UGSB01000001">
    <property type="protein sequence ID" value="SUA56688.1"/>
    <property type="molecule type" value="Genomic_DNA"/>
</dbReference>
<evidence type="ECO:0000313" key="2">
    <source>
        <dbReference type="EMBL" id="QPT39561.1"/>
    </source>
</evidence>
<organism evidence="3 4">
    <name type="scientific">Oligella ureolytica</name>
    <dbReference type="NCBI Taxonomy" id="90244"/>
    <lineage>
        <taxon>Bacteria</taxon>
        <taxon>Pseudomonadati</taxon>
        <taxon>Pseudomonadota</taxon>
        <taxon>Betaproteobacteria</taxon>
        <taxon>Burkholderiales</taxon>
        <taxon>Alcaligenaceae</taxon>
        <taxon>Oligella</taxon>
    </lineage>
</organism>
<protein>
    <recommendedName>
        <fullName evidence="6">Lipoprotein</fullName>
    </recommendedName>
</protein>
<evidence type="ECO:0008006" key="6">
    <source>
        <dbReference type="Google" id="ProtNLM"/>
    </source>
</evidence>